<dbReference type="EMBL" id="HBNR01014800">
    <property type="protein sequence ID" value="CAE4569997.1"/>
    <property type="molecule type" value="Transcribed_RNA"/>
</dbReference>
<evidence type="ECO:0000313" key="1">
    <source>
        <dbReference type="EMBL" id="CAE4569997.1"/>
    </source>
</evidence>
<name>A0A7S4Q2E2_9DINO</name>
<dbReference type="AlphaFoldDB" id="A0A7S4Q2E2"/>
<proteinExistence type="predicted"/>
<dbReference type="InterPro" id="IPR019410">
    <property type="entry name" value="Methyltransf_16"/>
</dbReference>
<reference evidence="1" key="1">
    <citation type="submission" date="2021-01" db="EMBL/GenBank/DDBJ databases">
        <authorList>
            <person name="Corre E."/>
            <person name="Pelletier E."/>
            <person name="Niang G."/>
            <person name="Scheremetjew M."/>
            <person name="Finn R."/>
            <person name="Kale V."/>
            <person name="Holt S."/>
            <person name="Cochrane G."/>
            <person name="Meng A."/>
            <person name="Brown T."/>
            <person name="Cohen L."/>
        </authorList>
    </citation>
    <scope>NUCLEOTIDE SEQUENCE</scope>
    <source>
        <strain evidence="1">CCMP3105</strain>
    </source>
</reference>
<dbReference type="InterPro" id="IPR029063">
    <property type="entry name" value="SAM-dependent_MTases_sf"/>
</dbReference>
<dbReference type="Pfam" id="PF10294">
    <property type="entry name" value="Methyltransf_16"/>
    <property type="match status" value="1"/>
</dbReference>
<dbReference type="Gene3D" id="3.40.50.150">
    <property type="entry name" value="Vaccinia Virus protein VP39"/>
    <property type="match status" value="1"/>
</dbReference>
<dbReference type="PANTHER" id="PTHR14614">
    <property type="entry name" value="HEPATOCELLULAR CARCINOMA-ASSOCIATED ANTIGEN"/>
    <property type="match status" value="1"/>
</dbReference>
<sequence length="247" mass="26687">MRAEDRAHTGTLEDDEEQPVVRTYELLGGTVSICEGEAVLSNTGWRTWAGAWLLTKYLEKRLGRAEVGCTRRVLDLSCGTGLAGVSLACAGHEVVLCDLEVNVPTICENLGRNLPAGVGPDGTWAAAGTGAPVAAVGYTWGAALREEMRRAFDFVLCGDLLFHVWSGRLQVEFFATIQELHLRGGAGGPEFIFGGQIRSGRQEKLVLDSLARRLGLVQEELEAAGGGAEECPLQPHARYRLTRLRPD</sequence>
<protein>
    <submittedName>
        <fullName evidence="1">Uncharacterized protein</fullName>
    </submittedName>
</protein>
<accession>A0A7S4Q2E2</accession>
<dbReference type="SUPFAM" id="SSF53335">
    <property type="entry name" value="S-adenosyl-L-methionine-dependent methyltransferases"/>
    <property type="match status" value="1"/>
</dbReference>
<organism evidence="1">
    <name type="scientific">Alexandrium monilatum</name>
    <dbReference type="NCBI Taxonomy" id="311494"/>
    <lineage>
        <taxon>Eukaryota</taxon>
        <taxon>Sar</taxon>
        <taxon>Alveolata</taxon>
        <taxon>Dinophyceae</taxon>
        <taxon>Gonyaulacales</taxon>
        <taxon>Pyrocystaceae</taxon>
        <taxon>Alexandrium</taxon>
    </lineage>
</organism>
<gene>
    <name evidence="1" type="ORF">AMON00008_LOCUS9616</name>
</gene>